<evidence type="ECO:0000259" key="2">
    <source>
        <dbReference type="PROSITE" id="PS51192"/>
    </source>
</evidence>
<dbReference type="PROSITE" id="PS51192">
    <property type="entry name" value="HELICASE_ATP_BIND_1"/>
    <property type="match status" value="1"/>
</dbReference>
<dbReference type="Pfam" id="PF08463">
    <property type="entry name" value="EcoEI_R_C"/>
    <property type="match status" value="1"/>
</dbReference>
<dbReference type="GO" id="GO:0009035">
    <property type="term" value="F:type I site-specific deoxyribonuclease activity"/>
    <property type="evidence" value="ECO:0007669"/>
    <property type="project" value="UniProtKB-EC"/>
</dbReference>
<dbReference type="InterPro" id="IPR027417">
    <property type="entry name" value="P-loop_NTPase"/>
</dbReference>
<dbReference type="GO" id="GO:0006304">
    <property type="term" value="P:DNA modification"/>
    <property type="evidence" value="ECO:0007669"/>
    <property type="project" value="InterPro"/>
</dbReference>
<dbReference type="Proteomes" id="UP000431684">
    <property type="component" value="Unassembled WGS sequence"/>
</dbReference>
<dbReference type="CDD" id="cd18032">
    <property type="entry name" value="DEXHc_RE_I_III_res"/>
    <property type="match status" value="1"/>
</dbReference>
<dbReference type="PANTHER" id="PTHR47396:SF1">
    <property type="entry name" value="ATP-DEPENDENT HELICASE IRC3-RELATED"/>
    <property type="match status" value="1"/>
</dbReference>
<dbReference type="PROSITE" id="PS51194">
    <property type="entry name" value="HELICASE_CTER"/>
    <property type="match status" value="1"/>
</dbReference>
<keyword evidence="4" id="KW-0540">Nuclease</keyword>
<evidence type="ECO:0000256" key="1">
    <source>
        <dbReference type="SAM" id="Coils"/>
    </source>
</evidence>
<dbReference type="Pfam" id="PF04851">
    <property type="entry name" value="ResIII"/>
    <property type="match status" value="1"/>
</dbReference>
<feature type="domain" description="Helicase C-terminal" evidence="3">
    <location>
        <begin position="715"/>
        <end position="877"/>
    </location>
</feature>
<dbReference type="Gene3D" id="3.90.1570.30">
    <property type="match status" value="1"/>
</dbReference>
<keyword evidence="5" id="KW-1185">Reference proteome</keyword>
<evidence type="ECO:0000313" key="5">
    <source>
        <dbReference type="Proteomes" id="UP000431684"/>
    </source>
</evidence>
<evidence type="ECO:0000259" key="3">
    <source>
        <dbReference type="PROSITE" id="PS51194"/>
    </source>
</evidence>
<dbReference type="EMBL" id="WNWM01000002">
    <property type="protein sequence ID" value="MUI13468.1"/>
    <property type="molecule type" value="Genomic_DNA"/>
</dbReference>
<keyword evidence="4" id="KW-0378">Hydrolase</keyword>
<keyword evidence="4" id="KW-0255">Endonuclease</keyword>
<dbReference type="RefSeq" id="WP_155709258.1">
    <property type="nucleotide sequence ID" value="NZ_BMWU01000006.1"/>
</dbReference>
<accession>A0A6I3XLL7</accession>
<sequence>MARDIAQGLSNFGFLTEHSPLLADLGATAERLYPFDPASCVLKLRLLAESITQDVASRVGVRLIRPTQAELLRAVDQCLGLDPQVRQMFHLLRHRGNEAAHQADHRIGFREGLEALKVAREIALWFHRSFGSNPEFKPGPFILPDDPSQRLLALQQQVADLTQHLQEVQTEQAAKAQMADLLVAQAEQERLLAERAAEERSVYEVLAEEAGARYATLKAEFDAHLQAANAHATIPSSQDIQAFAKRATQAAQKVAMDEASTRLLIDQMLKDAGWEADSHALTHAKGARPERNRNLAIAEWPTAGKQSADYVLFAGLMPIAAVEAKRLNINVAGKIGQAERYARGIRIEPGYEAAWLAEGRKGPWPDGQGGLFHLPFAYSCNGRPLVKQSPEASGTWFRDLRNQGNLSKPLQSFHSPDGLLDQLRRNKAEAEAKLQQEGFAYLGLRDYQQKAIGAVEAALAAGQTKCLLAMATGTGKTRTIIGLIYRLLKVERFRRILFLVDRTALGDQAIDAFNEAPLEQSQPLSKIYNIAELGDMAAEAETRLQVATVQAMVKRIFGSDNPSPLDAFDCIIVDEAHRGYTLDQDMTEGELAMRDQAQYLSTYRRVLDYFDAVKVGLTATPARHTTDIFGRPVYTYSYREAVADDWLIDHEPPIRYQTLLSQHGIHFDSGQQVEAINLGTGEIETAELDDELHFELESFNKRVISEPFNRVICEQLAQELDPMGEEKTMIFCATDAHADMVKRLLGDAFKAVHGDHYNQAAVEKITGASDKVDQLIRRYKNERFPTIAITVDLLTTGIDVPPICHLVFMRRVRSRILYEQMIGRATRRCDEIGKTVFKIYDPVDLYASLQAVNTMQPLVKDPKVTLEQLFEELNNPAAHEAAGSAPGRSHAHDVLDQLNQKLMRVLRDAAHKAEKKPALKEKLDQLEQQWGMPPQQLHRHLHQLGQEGGPQAAADFLRDNTRLLLQLAEVTQLLGTTYMPIIASHADELRQRSQSWGLYAKPEDYLDSFSQFVCAQVNQSVAMATVVNRPRDLTREQLKEVRLLLDGAGYSEASLKAAWRNHSNLDIAAGVIAYIRQAALGEALLPFDQRVAQAMLKIYALHAWTPVQRKWLERLAKQLTHELVIDRAFVNNAFANDGGAKQLDKLLGGQLDSVMGALASGLWPRAA</sequence>
<dbReference type="GO" id="GO:0003677">
    <property type="term" value="F:DNA binding"/>
    <property type="evidence" value="ECO:0007669"/>
    <property type="project" value="InterPro"/>
</dbReference>
<protein>
    <submittedName>
        <fullName evidence="4">Type I restriction-modification system endonuclease</fullName>
        <ecNumber evidence="4">3.1.21.3</ecNumber>
    </submittedName>
</protein>
<organism evidence="4 5">
    <name type="scientific">Pseudoduganella dura</name>
    <dbReference type="NCBI Taxonomy" id="321982"/>
    <lineage>
        <taxon>Bacteria</taxon>
        <taxon>Pseudomonadati</taxon>
        <taxon>Pseudomonadota</taxon>
        <taxon>Betaproteobacteria</taxon>
        <taxon>Burkholderiales</taxon>
        <taxon>Oxalobacteraceae</taxon>
        <taxon>Telluria group</taxon>
        <taxon>Pseudoduganella</taxon>
    </lineage>
</organism>
<dbReference type="GO" id="GO:0005524">
    <property type="term" value="F:ATP binding"/>
    <property type="evidence" value="ECO:0007669"/>
    <property type="project" value="InterPro"/>
</dbReference>
<reference evidence="4 5" key="1">
    <citation type="submission" date="2019-11" db="EMBL/GenBank/DDBJ databases">
        <title>Draft Genome Sequences of Six Type Strains of the Genus Massilia.</title>
        <authorList>
            <person name="Miess H."/>
            <person name="Frediansyah A."/>
            <person name="Goeker M."/>
            <person name="Gross H."/>
        </authorList>
    </citation>
    <scope>NUCLEOTIDE SEQUENCE [LARGE SCALE GENOMIC DNA]</scope>
    <source>
        <strain evidence="4 5">DSM 17513</strain>
    </source>
</reference>
<dbReference type="InterPro" id="IPR050742">
    <property type="entry name" value="Helicase_Restrict-Modif_Enz"/>
</dbReference>
<gene>
    <name evidence="4" type="primary">hsdR</name>
    <name evidence="4" type="ORF">GJV26_13500</name>
</gene>
<dbReference type="EC" id="3.1.21.3" evidence="4"/>
<dbReference type="PANTHER" id="PTHR47396">
    <property type="entry name" value="TYPE I RESTRICTION ENZYME ECOKI R PROTEIN"/>
    <property type="match status" value="1"/>
</dbReference>
<dbReference type="InterPro" id="IPR013670">
    <property type="entry name" value="EcoEI_R_C_dom"/>
</dbReference>
<dbReference type="InterPro" id="IPR014001">
    <property type="entry name" value="Helicase_ATP-bd"/>
</dbReference>
<dbReference type="AlphaFoldDB" id="A0A6I3XLL7"/>
<dbReference type="InterPro" id="IPR001650">
    <property type="entry name" value="Helicase_C-like"/>
</dbReference>
<dbReference type="GO" id="GO:0005829">
    <property type="term" value="C:cytosol"/>
    <property type="evidence" value="ECO:0007669"/>
    <property type="project" value="TreeGrafter"/>
</dbReference>
<feature type="coiled-coil region" evidence="1">
    <location>
        <begin position="895"/>
        <end position="929"/>
    </location>
</feature>
<evidence type="ECO:0000313" key="4">
    <source>
        <dbReference type="EMBL" id="MUI13468.1"/>
    </source>
</evidence>
<dbReference type="OrthoDB" id="9804086at2"/>
<dbReference type="NCBIfam" id="NF008521">
    <property type="entry name" value="PRK11448.1"/>
    <property type="match status" value="1"/>
</dbReference>
<dbReference type="SUPFAM" id="SSF52540">
    <property type="entry name" value="P-loop containing nucleoside triphosphate hydrolases"/>
    <property type="match status" value="1"/>
</dbReference>
<dbReference type="Gene3D" id="3.40.50.300">
    <property type="entry name" value="P-loop containing nucleotide triphosphate hydrolases"/>
    <property type="match status" value="2"/>
</dbReference>
<comment type="caution">
    <text evidence="4">The sequence shown here is derived from an EMBL/GenBank/DDBJ whole genome shotgun (WGS) entry which is preliminary data.</text>
</comment>
<proteinExistence type="predicted"/>
<name>A0A6I3XLL7_9BURK</name>
<dbReference type="InterPro" id="IPR006935">
    <property type="entry name" value="Helicase/UvrB_N"/>
</dbReference>
<keyword evidence="1" id="KW-0175">Coiled coil</keyword>
<dbReference type="SMART" id="SM00487">
    <property type="entry name" value="DEXDc"/>
    <property type="match status" value="1"/>
</dbReference>
<dbReference type="Pfam" id="PF00271">
    <property type="entry name" value="Helicase_C"/>
    <property type="match status" value="1"/>
</dbReference>
<feature type="domain" description="Helicase ATP-binding" evidence="2">
    <location>
        <begin position="457"/>
        <end position="639"/>
    </location>
</feature>
<dbReference type="CDD" id="cd18799">
    <property type="entry name" value="SF2_C_EcoAI-like"/>
    <property type="match status" value="1"/>
</dbReference>